<comment type="subunit">
    <text evidence="2">Homodimer.</text>
</comment>
<sequence>MRVVIQRVSEASVTIEGKVHGQIQQGLVVLAGFTATDTPEDLTWMARKIVQLRIFSDAQDKMNLSVQDVTGGILLISQFTLYALTKKGNRPSFIQAAHPEMAIPLYSQFHHLLEQDLGRTVHTGIFGADMKVTLINDGPVTITIDSQNRE</sequence>
<comment type="catalytic activity">
    <reaction evidence="2">
        <text>a D-aminoacyl-tRNA + H2O = a tRNA + a D-alpha-amino acid + H(+)</text>
        <dbReference type="Rhea" id="RHEA:13953"/>
        <dbReference type="Rhea" id="RHEA-COMP:10123"/>
        <dbReference type="Rhea" id="RHEA-COMP:10124"/>
        <dbReference type="ChEBI" id="CHEBI:15377"/>
        <dbReference type="ChEBI" id="CHEBI:15378"/>
        <dbReference type="ChEBI" id="CHEBI:59871"/>
        <dbReference type="ChEBI" id="CHEBI:78442"/>
        <dbReference type="ChEBI" id="CHEBI:79333"/>
        <dbReference type="EC" id="3.1.1.96"/>
    </reaction>
</comment>
<dbReference type="Pfam" id="PF02580">
    <property type="entry name" value="Tyr_Deacylase"/>
    <property type="match status" value="1"/>
</dbReference>
<keyword evidence="2" id="KW-0378">Hydrolase</keyword>
<proteinExistence type="inferred from homology"/>
<dbReference type="EC" id="3.1.1.96" evidence="2"/>
<dbReference type="OrthoDB" id="9801395at2"/>
<evidence type="ECO:0000313" key="4">
    <source>
        <dbReference type="Proteomes" id="UP000036458"/>
    </source>
</evidence>
<dbReference type="Gene3D" id="3.50.80.10">
    <property type="entry name" value="D-tyrosyl-tRNA(Tyr) deacylase"/>
    <property type="match status" value="1"/>
</dbReference>
<dbReference type="PATRIC" id="fig|1379910.4.peg.2761"/>
<comment type="subcellular location">
    <subcellularLocation>
        <location evidence="2">Cytoplasm</location>
    </subcellularLocation>
</comment>
<dbReference type="EC" id="3.1.1.-" evidence="2"/>
<comment type="similarity">
    <text evidence="1 2">Belongs to the DTD family.</text>
</comment>
<dbReference type="GO" id="GO:0051500">
    <property type="term" value="F:D-tyrosyl-tRNA(Tyr) deacylase activity"/>
    <property type="evidence" value="ECO:0007669"/>
    <property type="project" value="TreeGrafter"/>
</dbReference>
<accession>A0A0H4W782</accession>
<dbReference type="Proteomes" id="UP000036458">
    <property type="component" value="Chromosome"/>
</dbReference>
<dbReference type="AlphaFoldDB" id="A0A0H4W782"/>
<protein>
    <recommendedName>
        <fullName evidence="2">D-aminoacyl-tRNA deacylase</fullName>
        <shortName evidence="2">DTD</shortName>
        <ecNumber evidence="2">3.1.1.96</ecNumber>
    </recommendedName>
    <alternativeName>
        <fullName evidence="2">Gly-tRNA(Ala) deacylase</fullName>
        <ecNumber evidence="2">3.1.1.-</ecNumber>
    </alternativeName>
</protein>
<dbReference type="SUPFAM" id="SSF69500">
    <property type="entry name" value="DTD-like"/>
    <property type="match status" value="1"/>
</dbReference>
<evidence type="ECO:0000256" key="2">
    <source>
        <dbReference type="HAMAP-Rule" id="MF_00518"/>
    </source>
</evidence>
<keyword evidence="2" id="KW-0963">Cytoplasm</keyword>
<dbReference type="InterPro" id="IPR023509">
    <property type="entry name" value="DTD-like_sf"/>
</dbReference>
<dbReference type="CDD" id="cd00563">
    <property type="entry name" value="Dtyr_deacylase"/>
    <property type="match status" value="1"/>
</dbReference>
<dbReference type="GO" id="GO:0000049">
    <property type="term" value="F:tRNA binding"/>
    <property type="evidence" value="ECO:0007669"/>
    <property type="project" value="UniProtKB-UniRule"/>
</dbReference>
<dbReference type="GO" id="GO:0106026">
    <property type="term" value="F:Gly-tRNA(Ala) deacylase activity"/>
    <property type="evidence" value="ECO:0007669"/>
    <property type="project" value="UniProtKB-UniRule"/>
</dbReference>
<evidence type="ECO:0000256" key="1">
    <source>
        <dbReference type="ARBA" id="ARBA00009673"/>
    </source>
</evidence>
<dbReference type="FunFam" id="3.50.80.10:FF:000001">
    <property type="entry name" value="D-aminoacyl-tRNA deacylase"/>
    <property type="match status" value="1"/>
</dbReference>
<evidence type="ECO:0000313" key="3">
    <source>
        <dbReference type="EMBL" id="AKQ46291.1"/>
    </source>
</evidence>
<comment type="function">
    <text evidence="2">An aminoacyl-tRNA editing enzyme that deacylates mischarged D-aminoacyl-tRNAs. Also deacylates mischarged glycyl-tRNA(Ala), protecting cells against glycine mischarging by AlaRS. Acts via tRNA-based rather than protein-based catalysis; rejects L-amino acids rather than detecting D-amino acids in the active site. By recycling D-aminoacyl-tRNA to D-amino acids and free tRNA molecules, this enzyme counteracts the toxicity associated with the formation of D-aminoacyl-tRNA entities in vivo and helps enforce protein L-homochirality.</text>
</comment>
<dbReference type="NCBIfam" id="TIGR00256">
    <property type="entry name" value="D-aminoacyl-tRNA deacylase"/>
    <property type="match status" value="1"/>
</dbReference>
<dbReference type="InterPro" id="IPR003732">
    <property type="entry name" value="Daa-tRNA_deacyls_DTD"/>
</dbReference>
<keyword evidence="2" id="KW-0820">tRNA-binding</keyword>
<dbReference type="PANTHER" id="PTHR10472">
    <property type="entry name" value="D-TYROSYL-TRNA TYR DEACYLASE"/>
    <property type="match status" value="1"/>
</dbReference>
<dbReference type="KEGG" id="ruf:TH63_12725"/>
<dbReference type="GO" id="GO:0005737">
    <property type="term" value="C:cytoplasm"/>
    <property type="evidence" value="ECO:0007669"/>
    <property type="project" value="UniProtKB-SubCell"/>
</dbReference>
<name>A0A0H4W782_9BACT</name>
<keyword evidence="2" id="KW-0694">RNA-binding</keyword>
<organism evidence="3 4">
    <name type="scientific">Rufibacter radiotolerans</name>
    <dbReference type="NCBI Taxonomy" id="1379910"/>
    <lineage>
        <taxon>Bacteria</taxon>
        <taxon>Pseudomonadati</taxon>
        <taxon>Bacteroidota</taxon>
        <taxon>Cytophagia</taxon>
        <taxon>Cytophagales</taxon>
        <taxon>Hymenobacteraceae</taxon>
        <taxon>Rufibacter</taxon>
    </lineage>
</organism>
<dbReference type="PANTHER" id="PTHR10472:SF5">
    <property type="entry name" value="D-AMINOACYL-TRNA DEACYLASE 1"/>
    <property type="match status" value="1"/>
</dbReference>
<feature type="short sequence motif" description="Gly-cisPro motif, important for rejection of L-amino acids" evidence="2">
    <location>
        <begin position="138"/>
        <end position="139"/>
    </location>
</feature>
<dbReference type="STRING" id="1379910.TH63_12725"/>
<reference evidence="3 4" key="1">
    <citation type="submission" date="2015-01" db="EMBL/GenBank/DDBJ databases">
        <title>Rufibacter sp./DG31D/ whole genome sequencing.</title>
        <authorList>
            <person name="Kim M.K."/>
            <person name="Srinivasan S."/>
            <person name="Lee J.-J."/>
        </authorList>
    </citation>
    <scope>NUCLEOTIDE SEQUENCE [LARGE SCALE GENOMIC DNA]</scope>
    <source>
        <strain evidence="3 4">DG31D</strain>
    </source>
</reference>
<comment type="catalytic activity">
    <reaction evidence="2">
        <text>glycyl-tRNA(Ala) + H2O = tRNA(Ala) + glycine + H(+)</text>
        <dbReference type="Rhea" id="RHEA:53744"/>
        <dbReference type="Rhea" id="RHEA-COMP:9657"/>
        <dbReference type="Rhea" id="RHEA-COMP:13640"/>
        <dbReference type="ChEBI" id="CHEBI:15377"/>
        <dbReference type="ChEBI" id="CHEBI:15378"/>
        <dbReference type="ChEBI" id="CHEBI:57305"/>
        <dbReference type="ChEBI" id="CHEBI:78442"/>
        <dbReference type="ChEBI" id="CHEBI:78522"/>
    </reaction>
</comment>
<dbReference type="GO" id="GO:0043908">
    <property type="term" value="F:Ser(Gly)-tRNA(Ala) hydrolase activity"/>
    <property type="evidence" value="ECO:0007669"/>
    <property type="project" value="UniProtKB-UniRule"/>
</dbReference>
<keyword evidence="4" id="KW-1185">Reference proteome</keyword>
<comment type="domain">
    <text evidence="2">A Gly-cisPro motif from one monomer fits into the active site of the other monomer to allow specific chiral rejection of L-amino acids.</text>
</comment>
<dbReference type="RefSeq" id="WP_048921264.1">
    <property type="nucleotide sequence ID" value="NZ_CP010777.1"/>
</dbReference>
<dbReference type="HAMAP" id="MF_00518">
    <property type="entry name" value="Deacylase_Dtd"/>
    <property type="match status" value="1"/>
</dbReference>
<gene>
    <name evidence="2" type="primary">dtd</name>
    <name evidence="3" type="ORF">TH63_12725</name>
</gene>
<dbReference type="GO" id="GO:0019478">
    <property type="term" value="P:D-amino acid catabolic process"/>
    <property type="evidence" value="ECO:0007669"/>
    <property type="project" value="UniProtKB-UniRule"/>
</dbReference>
<dbReference type="EMBL" id="CP010777">
    <property type="protein sequence ID" value="AKQ46291.1"/>
    <property type="molecule type" value="Genomic_DNA"/>
</dbReference>